<gene>
    <name evidence="1" type="ORF">METZ01_LOCUS217436</name>
</gene>
<dbReference type="AlphaFoldDB" id="A0A382FPN4"/>
<sequence>VALAQDTLVGIWEYADEDEDGTYLTRLELAADGIARVTSSSIVRGEFFGDVEPNPFPDPVTISFAGAGTWSAEAGQLNLGLTERDLRVDGDP</sequence>
<feature type="non-terminal residue" evidence="1">
    <location>
        <position position="1"/>
    </location>
</feature>
<accession>A0A382FPN4</accession>
<protein>
    <submittedName>
        <fullName evidence="1">Uncharacterized protein</fullName>
    </submittedName>
</protein>
<organism evidence="1">
    <name type="scientific">marine metagenome</name>
    <dbReference type="NCBI Taxonomy" id="408172"/>
    <lineage>
        <taxon>unclassified sequences</taxon>
        <taxon>metagenomes</taxon>
        <taxon>ecological metagenomes</taxon>
    </lineage>
</organism>
<feature type="non-terminal residue" evidence="1">
    <location>
        <position position="92"/>
    </location>
</feature>
<dbReference type="EMBL" id="UINC01050976">
    <property type="protein sequence ID" value="SVB64582.1"/>
    <property type="molecule type" value="Genomic_DNA"/>
</dbReference>
<proteinExistence type="predicted"/>
<reference evidence="1" key="1">
    <citation type="submission" date="2018-05" db="EMBL/GenBank/DDBJ databases">
        <authorList>
            <person name="Lanie J.A."/>
            <person name="Ng W.-L."/>
            <person name="Kazmierczak K.M."/>
            <person name="Andrzejewski T.M."/>
            <person name="Davidsen T.M."/>
            <person name="Wayne K.J."/>
            <person name="Tettelin H."/>
            <person name="Glass J.I."/>
            <person name="Rusch D."/>
            <person name="Podicherti R."/>
            <person name="Tsui H.-C.T."/>
            <person name="Winkler M.E."/>
        </authorList>
    </citation>
    <scope>NUCLEOTIDE SEQUENCE</scope>
</reference>
<name>A0A382FPN4_9ZZZZ</name>
<evidence type="ECO:0000313" key="1">
    <source>
        <dbReference type="EMBL" id="SVB64582.1"/>
    </source>
</evidence>